<feature type="signal peptide" evidence="1">
    <location>
        <begin position="1"/>
        <end position="19"/>
    </location>
</feature>
<evidence type="ECO:0000256" key="1">
    <source>
        <dbReference type="SAM" id="SignalP"/>
    </source>
</evidence>
<accession>A0A9P7PVC9</accession>
<proteinExistence type="predicted"/>
<reference evidence="2 3" key="1">
    <citation type="journal article" date="2020" name="bioRxiv">
        <title>Whole genome comparisons of ergot fungi reveals the divergence and evolution of species within the genus Claviceps are the result of varying mechanisms driving genome evolution and host range expansion.</title>
        <authorList>
            <person name="Wyka S.A."/>
            <person name="Mondo S.J."/>
            <person name="Liu M."/>
            <person name="Dettman J."/>
            <person name="Nalam V."/>
            <person name="Broders K.D."/>
        </authorList>
    </citation>
    <scope>NUCLEOTIDE SEQUENCE [LARGE SCALE GENOMIC DNA]</scope>
    <source>
        <strain evidence="2 3">LM576</strain>
    </source>
</reference>
<dbReference type="Gene3D" id="3.40.50.1820">
    <property type="entry name" value="alpha/beta hydrolase"/>
    <property type="match status" value="1"/>
</dbReference>
<dbReference type="GO" id="GO:0016298">
    <property type="term" value="F:lipase activity"/>
    <property type="evidence" value="ECO:0007669"/>
    <property type="project" value="TreeGrafter"/>
</dbReference>
<sequence length="318" mass="33400">MKASLAASWAAATASLISAAVLPAPAPGAALRRNNNGDNDYTCRSSTHPNPVVMLHALGGNRIFDLSLLSGWLRLQGFCTFSLTYGNAPGSLIGGLDHINASAPVIGAFIKQVAQRTGSKRVDLVGHSEGAFQALYVPKFVPGVAPLVDRIVSVAPATHGTSLSGLWTLVRLLGRRVEDQIEDVLKRFGCRACVDLVVGSALLKHLAEGPIVQPNTTVMVIASRKDVFVTPPESAFVQEKGVRNLFVQDVCPTDGVGHFGMAVAPNVWRLVRDALEGVTEGNFTCIGGIPLLDAGKLGGDAAEDEAAEITALDEVMDS</sequence>
<dbReference type="AlphaFoldDB" id="A0A9P7PVC9"/>
<dbReference type="PANTHER" id="PTHR32015:SF1">
    <property type="entry name" value="LIPASE"/>
    <property type="match status" value="1"/>
</dbReference>
<keyword evidence="1" id="KW-0732">Signal</keyword>
<dbReference type="PANTHER" id="PTHR32015">
    <property type="entry name" value="FASTING INDUCED LIPASE"/>
    <property type="match status" value="1"/>
</dbReference>
<organism evidence="2 3">
    <name type="scientific">Claviceps humidiphila</name>
    <dbReference type="NCBI Taxonomy" id="1294629"/>
    <lineage>
        <taxon>Eukaryota</taxon>
        <taxon>Fungi</taxon>
        <taxon>Dikarya</taxon>
        <taxon>Ascomycota</taxon>
        <taxon>Pezizomycotina</taxon>
        <taxon>Sordariomycetes</taxon>
        <taxon>Hypocreomycetidae</taxon>
        <taxon>Hypocreales</taxon>
        <taxon>Clavicipitaceae</taxon>
        <taxon>Claviceps</taxon>
    </lineage>
</organism>
<dbReference type="SUPFAM" id="SSF53474">
    <property type="entry name" value="alpha/beta-Hydrolases"/>
    <property type="match status" value="1"/>
</dbReference>
<protein>
    <recommendedName>
        <fullName evidence="4">Lipase</fullName>
    </recommendedName>
</protein>
<evidence type="ECO:0008006" key="4">
    <source>
        <dbReference type="Google" id="ProtNLM"/>
    </source>
</evidence>
<gene>
    <name evidence="2" type="ORF">E4U13_007327</name>
</gene>
<comment type="caution">
    <text evidence="2">The sequence shown here is derived from an EMBL/GenBank/DDBJ whole genome shotgun (WGS) entry which is preliminary data.</text>
</comment>
<feature type="chain" id="PRO_5040252333" description="Lipase" evidence="1">
    <location>
        <begin position="20"/>
        <end position="318"/>
    </location>
</feature>
<dbReference type="EMBL" id="SRQM01000704">
    <property type="protein sequence ID" value="KAG6106688.1"/>
    <property type="molecule type" value="Genomic_DNA"/>
</dbReference>
<dbReference type="InterPro" id="IPR002918">
    <property type="entry name" value="Lipase_EstA/Esterase_EstB"/>
</dbReference>
<keyword evidence="3" id="KW-1185">Reference proteome</keyword>
<dbReference type="InterPro" id="IPR029058">
    <property type="entry name" value="AB_hydrolase_fold"/>
</dbReference>
<evidence type="ECO:0000313" key="3">
    <source>
        <dbReference type="Proteomes" id="UP000732380"/>
    </source>
</evidence>
<evidence type="ECO:0000313" key="2">
    <source>
        <dbReference type="EMBL" id="KAG6106688.1"/>
    </source>
</evidence>
<dbReference type="GO" id="GO:0016042">
    <property type="term" value="P:lipid catabolic process"/>
    <property type="evidence" value="ECO:0007669"/>
    <property type="project" value="InterPro"/>
</dbReference>
<dbReference type="Proteomes" id="UP000732380">
    <property type="component" value="Unassembled WGS sequence"/>
</dbReference>
<name>A0A9P7PVC9_9HYPO</name>